<organism evidence="2 3">
    <name type="scientific">Toxocara canis</name>
    <name type="common">Canine roundworm</name>
    <dbReference type="NCBI Taxonomy" id="6265"/>
    <lineage>
        <taxon>Eukaryota</taxon>
        <taxon>Metazoa</taxon>
        <taxon>Ecdysozoa</taxon>
        <taxon>Nematoda</taxon>
        <taxon>Chromadorea</taxon>
        <taxon>Rhabditida</taxon>
        <taxon>Spirurina</taxon>
        <taxon>Ascaridomorpha</taxon>
        <taxon>Ascaridoidea</taxon>
        <taxon>Toxocaridae</taxon>
        <taxon>Toxocara</taxon>
    </lineage>
</organism>
<reference evidence="3" key="1">
    <citation type="submission" date="2016-06" db="UniProtKB">
        <authorList>
            <consortium name="WormBaseParasite"/>
        </authorList>
    </citation>
    <scope>IDENTIFICATION</scope>
</reference>
<keyword evidence="2" id="KW-1185">Reference proteome</keyword>
<dbReference type="EMBL" id="UYWY01019591">
    <property type="protein sequence ID" value="VDM38300.1"/>
    <property type="molecule type" value="Genomic_DNA"/>
</dbReference>
<evidence type="ECO:0000313" key="1">
    <source>
        <dbReference type="EMBL" id="VDM38300.1"/>
    </source>
</evidence>
<sequence length="70" mass="7887">MGSQDRQQWTSIEGRLQARIESDAFRVILNAEKRQLRKVETFVGSAGGASGKDLSVSQTFFILRRLLNMS</sequence>
<name>A0A183UEQ9_TOXCA</name>
<evidence type="ECO:0000313" key="2">
    <source>
        <dbReference type="Proteomes" id="UP000050794"/>
    </source>
</evidence>
<proteinExistence type="predicted"/>
<dbReference type="Proteomes" id="UP000050794">
    <property type="component" value="Unassembled WGS sequence"/>
</dbReference>
<evidence type="ECO:0000313" key="3">
    <source>
        <dbReference type="WBParaSite" id="TCNE_0000697901-mRNA-1"/>
    </source>
</evidence>
<dbReference type="WBParaSite" id="TCNE_0000697901-mRNA-1">
    <property type="protein sequence ID" value="TCNE_0000697901-mRNA-1"/>
    <property type="gene ID" value="TCNE_0000697901"/>
</dbReference>
<protein>
    <submittedName>
        <fullName evidence="3">RVT_N domain-containing protein</fullName>
    </submittedName>
</protein>
<gene>
    <name evidence="1" type="ORF">TCNE_LOCUS6979</name>
</gene>
<reference evidence="1 2" key="2">
    <citation type="submission" date="2018-11" db="EMBL/GenBank/DDBJ databases">
        <authorList>
            <consortium name="Pathogen Informatics"/>
        </authorList>
    </citation>
    <scope>NUCLEOTIDE SEQUENCE [LARGE SCALE GENOMIC DNA]</scope>
</reference>
<dbReference type="AlphaFoldDB" id="A0A183UEQ9"/>
<accession>A0A183UEQ9</accession>